<dbReference type="Gene3D" id="3.40.50.2000">
    <property type="entry name" value="Glycogen Phosphorylase B"/>
    <property type="match status" value="2"/>
</dbReference>
<feature type="domain" description="Glycosyl transferase family 1" evidence="1">
    <location>
        <begin position="188"/>
        <end position="322"/>
    </location>
</feature>
<dbReference type="Proteomes" id="UP000006860">
    <property type="component" value="Chromosome"/>
</dbReference>
<dbReference type="GO" id="GO:0016757">
    <property type="term" value="F:glycosyltransferase activity"/>
    <property type="evidence" value="ECO:0007669"/>
    <property type="project" value="InterPro"/>
</dbReference>
<dbReference type="CDD" id="cd03802">
    <property type="entry name" value="GT4_AviGT4-like"/>
    <property type="match status" value="1"/>
</dbReference>
<organism evidence="3 4">
    <name type="scientific">Rubinisphaera brasiliensis (strain ATCC 49424 / DSM 5305 / JCM 21570 / IAM 15109 / NBRC 103401 / IFAM 1448)</name>
    <name type="common">Planctomyces brasiliensis</name>
    <dbReference type="NCBI Taxonomy" id="756272"/>
    <lineage>
        <taxon>Bacteria</taxon>
        <taxon>Pseudomonadati</taxon>
        <taxon>Planctomycetota</taxon>
        <taxon>Planctomycetia</taxon>
        <taxon>Planctomycetales</taxon>
        <taxon>Planctomycetaceae</taxon>
        <taxon>Rubinisphaera</taxon>
    </lineage>
</organism>
<gene>
    <name evidence="3" type="ordered locus">Plabr_3290</name>
</gene>
<dbReference type="PANTHER" id="PTHR12526">
    <property type="entry name" value="GLYCOSYLTRANSFERASE"/>
    <property type="match status" value="1"/>
</dbReference>
<dbReference type="HOGENOM" id="CLU_042257_1_0_0"/>
<protein>
    <submittedName>
        <fullName evidence="3">Glycosyl transferase group 1</fullName>
    </submittedName>
</protein>
<sequence>MNIAIVGHLKFPIRRPFAGGLEMFTYALVEALQQRGHEVTLFASGDSDPALPISPICPAATIPDCMQKFGRLNHEWIESTEDDAYAELMRQLTQSKFDAVHNNSLSPVPLAYARSIPNGLITTLHAPVLPRMERELTLRGGAACGRFINISHVNALAWQHLVPEQTVIHNGVDVHLWRAPSDFTQARAIWWGRILADKGTHLAIDAAHEAGMPIDLAGPISDEVYFNTEVQPRLTDADRYLGHLTHEELCQQVSRAAVAVITPCWDEPFGLVVTEALACGTPVAGFARGALPELVTADVGRLAAPGDTHDLARAIAQATHLDRWRCRRVAEVKYSLDRMVSEYEAYYAASGVEVAA</sequence>
<reference evidence="4" key="1">
    <citation type="submission" date="2011-02" db="EMBL/GenBank/DDBJ databases">
        <title>The complete genome of Planctomyces brasiliensis DSM 5305.</title>
        <authorList>
            <person name="Lucas S."/>
            <person name="Copeland A."/>
            <person name="Lapidus A."/>
            <person name="Bruce D."/>
            <person name="Goodwin L."/>
            <person name="Pitluck S."/>
            <person name="Kyrpides N."/>
            <person name="Mavromatis K."/>
            <person name="Pagani I."/>
            <person name="Ivanova N."/>
            <person name="Ovchinnikova G."/>
            <person name="Lu M."/>
            <person name="Detter J.C."/>
            <person name="Han C."/>
            <person name="Land M."/>
            <person name="Hauser L."/>
            <person name="Markowitz V."/>
            <person name="Cheng J.-F."/>
            <person name="Hugenholtz P."/>
            <person name="Woyke T."/>
            <person name="Wu D."/>
            <person name="Tindall B."/>
            <person name="Pomrenke H.G."/>
            <person name="Brambilla E."/>
            <person name="Klenk H.-P."/>
            <person name="Eisen J.A."/>
        </authorList>
    </citation>
    <scope>NUCLEOTIDE SEQUENCE [LARGE SCALE GENOMIC DNA]</scope>
    <source>
        <strain evidence="4">ATCC 49424 / DSM 5305 / JCM 21570 / NBRC 103401 / IFAM 1448</strain>
    </source>
</reference>
<feature type="domain" description="Glycosyltransferase subfamily 4-like N-terminal" evidence="2">
    <location>
        <begin position="19"/>
        <end position="174"/>
    </location>
</feature>
<dbReference type="InterPro" id="IPR028098">
    <property type="entry name" value="Glyco_trans_4-like_N"/>
</dbReference>
<dbReference type="Pfam" id="PF00534">
    <property type="entry name" value="Glycos_transf_1"/>
    <property type="match status" value="1"/>
</dbReference>
<evidence type="ECO:0000259" key="1">
    <source>
        <dbReference type="Pfam" id="PF00534"/>
    </source>
</evidence>
<dbReference type="AlphaFoldDB" id="F0SKD0"/>
<keyword evidence="4" id="KW-1185">Reference proteome</keyword>
<dbReference type="OrthoDB" id="9795068at2"/>
<accession>F0SKD0</accession>
<name>F0SKD0_RUBBR</name>
<dbReference type="eggNOG" id="COG0438">
    <property type="taxonomic scope" value="Bacteria"/>
</dbReference>
<dbReference type="KEGG" id="pbs:Plabr_3290"/>
<keyword evidence="3" id="KW-0808">Transferase</keyword>
<dbReference type="RefSeq" id="WP_013629607.1">
    <property type="nucleotide sequence ID" value="NC_015174.1"/>
</dbReference>
<evidence type="ECO:0000313" key="4">
    <source>
        <dbReference type="Proteomes" id="UP000006860"/>
    </source>
</evidence>
<dbReference type="EMBL" id="CP002546">
    <property type="protein sequence ID" value="ADY60887.1"/>
    <property type="molecule type" value="Genomic_DNA"/>
</dbReference>
<dbReference type="PANTHER" id="PTHR12526:SF595">
    <property type="entry name" value="BLL5217 PROTEIN"/>
    <property type="match status" value="1"/>
</dbReference>
<evidence type="ECO:0000313" key="3">
    <source>
        <dbReference type="EMBL" id="ADY60887.1"/>
    </source>
</evidence>
<proteinExistence type="predicted"/>
<dbReference type="Pfam" id="PF13439">
    <property type="entry name" value="Glyco_transf_4"/>
    <property type="match status" value="1"/>
</dbReference>
<dbReference type="STRING" id="756272.Plabr_3290"/>
<dbReference type="InterPro" id="IPR001296">
    <property type="entry name" value="Glyco_trans_1"/>
</dbReference>
<dbReference type="SUPFAM" id="SSF53756">
    <property type="entry name" value="UDP-Glycosyltransferase/glycogen phosphorylase"/>
    <property type="match status" value="1"/>
</dbReference>
<evidence type="ECO:0000259" key="2">
    <source>
        <dbReference type="Pfam" id="PF13439"/>
    </source>
</evidence>